<organism evidence="1 2">
    <name type="scientific">Metabacillus herbersteinensis</name>
    <dbReference type="NCBI Taxonomy" id="283816"/>
    <lineage>
        <taxon>Bacteria</taxon>
        <taxon>Bacillati</taxon>
        <taxon>Bacillota</taxon>
        <taxon>Bacilli</taxon>
        <taxon>Bacillales</taxon>
        <taxon>Bacillaceae</taxon>
        <taxon>Metabacillus</taxon>
    </lineage>
</organism>
<sequence length="68" mass="7791">MEMMALKEKFLQFKDYEATDANELLDFTKLLYMNGDLSISEFRKIVKKLEEDGASNPDQLQVTSGSHS</sequence>
<dbReference type="RefSeq" id="WP_378932909.1">
    <property type="nucleotide sequence ID" value="NZ_JBHLVO010000005.1"/>
</dbReference>
<keyword evidence="2" id="KW-1185">Reference proteome</keyword>
<evidence type="ECO:0000313" key="2">
    <source>
        <dbReference type="Proteomes" id="UP001589854"/>
    </source>
</evidence>
<comment type="caution">
    <text evidence="1">The sequence shown here is derived from an EMBL/GenBank/DDBJ whole genome shotgun (WGS) entry which is preliminary data.</text>
</comment>
<gene>
    <name evidence="1" type="primary">yppF</name>
    <name evidence="1" type="ORF">ACFFIX_09280</name>
</gene>
<evidence type="ECO:0000313" key="1">
    <source>
        <dbReference type="EMBL" id="MFC0271648.1"/>
    </source>
</evidence>
<reference evidence="1 2" key="1">
    <citation type="submission" date="2024-09" db="EMBL/GenBank/DDBJ databases">
        <authorList>
            <person name="Sun Q."/>
            <person name="Mori K."/>
        </authorList>
    </citation>
    <scope>NUCLEOTIDE SEQUENCE [LARGE SCALE GENOMIC DNA]</scope>
    <source>
        <strain evidence="1 2">CCM 7228</strain>
    </source>
</reference>
<name>A0ABV6GDW5_9BACI</name>
<accession>A0ABV6GDW5</accession>
<dbReference type="InterPro" id="IPR025553">
    <property type="entry name" value="YppF"/>
</dbReference>
<proteinExistence type="predicted"/>
<protein>
    <submittedName>
        <fullName evidence="1">YppF family protein</fullName>
    </submittedName>
</protein>
<dbReference type="Proteomes" id="UP001589854">
    <property type="component" value="Unassembled WGS sequence"/>
</dbReference>
<dbReference type="Pfam" id="PF14178">
    <property type="entry name" value="YppF"/>
    <property type="match status" value="1"/>
</dbReference>
<dbReference type="EMBL" id="JBHLVO010000005">
    <property type="protein sequence ID" value="MFC0271648.1"/>
    <property type="molecule type" value="Genomic_DNA"/>
</dbReference>